<evidence type="ECO:0000313" key="1">
    <source>
        <dbReference type="EMBL" id="SEQ85281.1"/>
    </source>
</evidence>
<dbReference type="RefSeq" id="WP_089746255.1">
    <property type="nucleotide sequence ID" value="NZ_FOGF01000008.1"/>
</dbReference>
<dbReference type="PANTHER" id="PTHR38456">
    <property type="entry name" value="CYCLIC DI-AMP RECEPTOR A"/>
    <property type="match status" value="1"/>
</dbReference>
<dbReference type="InterPro" id="IPR010375">
    <property type="entry name" value="CdAMP_rec"/>
</dbReference>
<dbReference type="OrthoDB" id="9794275at2"/>
<dbReference type="SUPFAM" id="SSF54913">
    <property type="entry name" value="GlnB-like"/>
    <property type="match status" value="1"/>
</dbReference>
<dbReference type="Proteomes" id="UP000198556">
    <property type="component" value="Unassembled WGS sequence"/>
</dbReference>
<proteinExistence type="predicted"/>
<sequence>MKLIIAIVQDKDAHVLGDEFVDANIRATRLSTTGGFLRAGNTTFLVGIEEERVEEALDIIRENCQSREQYTTLPMHLDTAMDSSMSFPIPVQVGGATVFVVPIESFFRF</sequence>
<dbReference type="PANTHER" id="PTHR38456:SF1">
    <property type="entry name" value="CYCLIC DI-AMP RECEPTOR A"/>
    <property type="match status" value="1"/>
</dbReference>
<dbReference type="Pfam" id="PF06153">
    <property type="entry name" value="CdAMP_rec"/>
    <property type="match status" value="1"/>
</dbReference>
<name>A0A1H9JE78_9LACT</name>
<evidence type="ECO:0000313" key="2">
    <source>
        <dbReference type="Proteomes" id="UP000198556"/>
    </source>
</evidence>
<dbReference type="Gene3D" id="3.30.70.120">
    <property type="match status" value="1"/>
</dbReference>
<protein>
    <submittedName>
        <fullName evidence="1">Uncharacterized protein YaaQ</fullName>
    </submittedName>
</protein>
<organism evidence="1 2">
    <name type="scientific">Granulicatella balaenopterae</name>
    <dbReference type="NCBI Taxonomy" id="137733"/>
    <lineage>
        <taxon>Bacteria</taxon>
        <taxon>Bacillati</taxon>
        <taxon>Bacillota</taxon>
        <taxon>Bacilli</taxon>
        <taxon>Lactobacillales</taxon>
        <taxon>Carnobacteriaceae</taxon>
        <taxon>Granulicatella</taxon>
    </lineage>
</organism>
<dbReference type="EMBL" id="FOGF01000008">
    <property type="protein sequence ID" value="SEQ85281.1"/>
    <property type="molecule type" value="Genomic_DNA"/>
</dbReference>
<accession>A0A1H9JE78</accession>
<gene>
    <name evidence="1" type="ORF">SAMN05421767_10870</name>
</gene>
<keyword evidence="2" id="KW-1185">Reference proteome</keyword>
<dbReference type="InterPro" id="IPR011322">
    <property type="entry name" value="N-reg_PII-like_a/b"/>
</dbReference>
<dbReference type="STRING" id="137733.SAMN05421767_10870"/>
<dbReference type="AlphaFoldDB" id="A0A1H9JE78"/>
<dbReference type="InterPro" id="IPR015867">
    <property type="entry name" value="N-reg_PII/ATP_PRibTrfase_C"/>
</dbReference>
<reference evidence="1 2" key="1">
    <citation type="submission" date="2016-10" db="EMBL/GenBank/DDBJ databases">
        <authorList>
            <person name="de Groot N.N."/>
        </authorList>
    </citation>
    <scope>NUCLEOTIDE SEQUENCE [LARGE SCALE GENOMIC DNA]</scope>
    <source>
        <strain evidence="1 2">DSM 15827</strain>
    </source>
</reference>